<comment type="similarity">
    <text evidence="1">Belongs to the cytochrome b562 family.</text>
</comment>
<dbReference type="GO" id="GO:0020037">
    <property type="term" value="F:heme binding"/>
    <property type="evidence" value="ECO:0007669"/>
    <property type="project" value="InterPro"/>
</dbReference>
<dbReference type="KEGG" id="pseo:OM33_18870"/>
<dbReference type="AlphaFoldDB" id="A0A0A7EMH4"/>
<gene>
    <name evidence="3" type="ORF">OM33_18870</name>
</gene>
<evidence type="ECO:0008006" key="5">
    <source>
        <dbReference type="Google" id="ProtNLM"/>
    </source>
</evidence>
<dbReference type="Pfam" id="PF07361">
    <property type="entry name" value="Cytochrom_B562"/>
    <property type="match status" value="1"/>
</dbReference>
<protein>
    <recommendedName>
        <fullName evidence="5">Cytochrome b562 family protein</fullName>
    </recommendedName>
</protein>
<evidence type="ECO:0000313" key="4">
    <source>
        <dbReference type="Proteomes" id="UP000030341"/>
    </source>
</evidence>
<keyword evidence="4" id="KW-1185">Reference proteome</keyword>
<dbReference type="STRING" id="1348114.OM33_18870"/>
<dbReference type="Proteomes" id="UP000030341">
    <property type="component" value="Chromosome 2"/>
</dbReference>
<dbReference type="GO" id="GO:0042597">
    <property type="term" value="C:periplasmic space"/>
    <property type="evidence" value="ECO:0007669"/>
    <property type="project" value="InterPro"/>
</dbReference>
<dbReference type="Gene3D" id="1.20.120.10">
    <property type="entry name" value="Cytochrome c/b562"/>
    <property type="match status" value="1"/>
</dbReference>
<dbReference type="InterPro" id="IPR009155">
    <property type="entry name" value="Cyt_b562"/>
</dbReference>
<dbReference type="eggNOG" id="COG3783">
    <property type="taxonomic scope" value="Bacteria"/>
</dbReference>
<dbReference type="GO" id="GO:0005506">
    <property type="term" value="F:iron ion binding"/>
    <property type="evidence" value="ECO:0007669"/>
    <property type="project" value="InterPro"/>
</dbReference>
<keyword evidence="2" id="KW-0732">Signal</keyword>
<evidence type="ECO:0000256" key="2">
    <source>
        <dbReference type="ARBA" id="ARBA00022729"/>
    </source>
</evidence>
<evidence type="ECO:0000256" key="1">
    <source>
        <dbReference type="ARBA" id="ARBA00005523"/>
    </source>
</evidence>
<dbReference type="EMBL" id="CP009889">
    <property type="protein sequence ID" value="AIY67132.1"/>
    <property type="molecule type" value="Genomic_DNA"/>
</dbReference>
<accession>A0A0A7EMH4</accession>
<reference evidence="3 4" key="1">
    <citation type="submission" date="2014-11" db="EMBL/GenBank/DDBJ databases">
        <title>Complete Genome Sequence of Pseudoalteromonas sp. Strain OCN003 Isolated from Kaneohe Bay, Oahu, Hawaii.</title>
        <authorList>
            <person name="Beurmann S."/>
            <person name="Videau P."/>
            <person name="Ushijima B."/>
            <person name="Smith A.M."/>
            <person name="Aeby G.S."/>
            <person name="Callahan S.M."/>
            <person name="Belcaid M."/>
        </authorList>
    </citation>
    <scope>NUCLEOTIDE SEQUENCE [LARGE SCALE GENOMIC DNA]</scope>
    <source>
        <strain evidence="3 4">OCN003</strain>
    </source>
</reference>
<dbReference type="HOGENOM" id="CLU_134482_0_0_6"/>
<dbReference type="InterPro" id="IPR010980">
    <property type="entry name" value="Cyt_c/b562"/>
</dbReference>
<name>A0A0A7EMH4_9GAMM</name>
<sequence>MMRFLFPFILLIFVNGVDSQESELALVMKEMAFSYKQARKAQNTEDLLIHLQEIENALIKSKEIGFKRKQAESTKGIDKVLTLVKEIQKNANDLSLAQEELVKIDQLRKQYHEIHEPSFWQLLFGN</sequence>
<organism evidence="3 4">
    <name type="scientific">Pseudoalteromonas piratica</name>
    <dbReference type="NCBI Taxonomy" id="1348114"/>
    <lineage>
        <taxon>Bacteria</taxon>
        <taxon>Pseudomonadati</taxon>
        <taxon>Pseudomonadota</taxon>
        <taxon>Gammaproteobacteria</taxon>
        <taxon>Alteromonadales</taxon>
        <taxon>Pseudoalteromonadaceae</taxon>
        <taxon>Pseudoalteromonas</taxon>
    </lineage>
</organism>
<evidence type="ECO:0000313" key="3">
    <source>
        <dbReference type="EMBL" id="AIY67132.1"/>
    </source>
</evidence>
<dbReference type="SUPFAM" id="SSF47175">
    <property type="entry name" value="Cytochromes"/>
    <property type="match status" value="1"/>
</dbReference>
<dbReference type="GO" id="GO:0009055">
    <property type="term" value="F:electron transfer activity"/>
    <property type="evidence" value="ECO:0007669"/>
    <property type="project" value="InterPro"/>
</dbReference>
<proteinExistence type="inferred from homology"/>
<dbReference type="GO" id="GO:0022900">
    <property type="term" value="P:electron transport chain"/>
    <property type="evidence" value="ECO:0007669"/>
    <property type="project" value="InterPro"/>
</dbReference>